<feature type="compositionally biased region" description="Polar residues" evidence="2">
    <location>
        <begin position="323"/>
        <end position="336"/>
    </location>
</feature>
<feature type="compositionally biased region" description="Low complexity" evidence="2">
    <location>
        <begin position="1356"/>
        <end position="1369"/>
    </location>
</feature>
<dbReference type="InterPro" id="IPR001849">
    <property type="entry name" value="PH_domain"/>
</dbReference>
<feature type="domain" description="PH" evidence="3">
    <location>
        <begin position="799"/>
        <end position="928"/>
    </location>
</feature>
<dbReference type="PANTHER" id="PTHR10663">
    <property type="entry name" value="GUANYL-NUCLEOTIDE EXCHANGE FACTOR"/>
    <property type="match status" value="1"/>
</dbReference>
<comment type="caution">
    <text evidence="5">The sequence shown here is derived from an EMBL/GenBank/DDBJ whole genome shotgun (WGS) entry which is preliminary data.</text>
</comment>
<dbReference type="InterPro" id="IPR000904">
    <property type="entry name" value="Sec7_dom"/>
</dbReference>
<feature type="domain" description="SEC7" evidence="4">
    <location>
        <begin position="513"/>
        <end position="674"/>
    </location>
</feature>
<feature type="compositionally biased region" description="Polar residues" evidence="2">
    <location>
        <begin position="499"/>
        <end position="510"/>
    </location>
</feature>
<feature type="compositionally biased region" description="Polar residues" evidence="2">
    <location>
        <begin position="182"/>
        <end position="198"/>
    </location>
</feature>
<organism evidence="5 6">
    <name type="scientific">Xylaria bambusicola</name>
    <dbReference type="NCBI Taxonomy" id="326684"/>
    <lineage>
        <taxon>Eukaryota</taxon>
        <taxon>Fungi</taxon>
        <taxon>Dikarya</taxon>
        <taxon>Ascomycota</taxon>
        <taxon>Pezizomycotina</taxon>
        <taxon>Sordariomycetes</taxon>
        <taxon>Xylariomycetidae</taxon>
        <taxon>Xylariales</taxon>
        <taxon>Xylariaceae</taxon>
        <taxon>Xylaria</taxon>
    </lineage>
</organism>
<keyword evidence="1" id="KW-0175">Coiled coil</keyword>
<reference evidence="5 6" key="1">
    <citation type="submission" date="2023-10" db="EMBL/GenBank/DDBJ databases">
        <title>Draft genome sequence of Xylaria bambusicola isolate GMP-LS, the root and basal stem rot pathogen of sugarcane in Indonesia.</title>
        <authorList>
            <person name="Selvaraj P."/>
            <person name="Muralishankar V."/>
            <person name="Muruganantham S."/>
            <person name="Sp S."/>
            <person name="Haryani S."/>
            <person name="Lau K.J.X."/>
            <person name="Naqvi N.I."/>
        </authorList>
    </citation>
    <scope>NUCLEOTIDE SEQUENCE [LARGE SCALE GENOMIC DNA]</scope>
    <source>
        <strain evidence="5">GMP-LS</strain>
    </source>
</reference>
<evidence type="ECO:0000313" key="6">
    <source>
        <dbReference type="Proteomes" id="UP001305414"/>
    </source>
</evidence>
<gene>
    <name evidence="5" type="ORF">RRF57_002975</name>
</gene>
<feature type="region of interest" description="Disordered" evidence="2">
    <location>
        <begin position="487"/>
        <end position="510"/>
    </location>
</feature>
<dbReference type="InterPro" id="IPR035999">
    <property type="entry name" value="Sec7_dom_sf"/>
</dbReference>
<dbReference type="Gene3D" id="2.30.29.30">
    <property type="entry name" value="Pleckstrin-homology domain (PH domain)/Phosphotyrosine-binding domain (PTB)"/>
    <property type="match status" value="1"/>
</dbReference>
<dbReference type="GO" id="GO:0032012">
    <property type="term" value="P:regulation of ARF protein signal transduction"/>
    <property type="evidence" value="ECO:0007669"/>
    <property type="project" value="InterPro"/>
</dbReference>
<feature type="compositionally biased region" description="Low complexity" evidence="2">
    <location>
        <begin position="425"/>
        <end position="438"/>
    </location>
</feature>
<dbReference type="Gene3D" id="1.10.1000.11">
    <property type="entry name" value="Arf Nucleotide-binding Site Opener,domain 2"/>
    <property type="match status" value="1"/>
</dbReference>
<dbReference type="PANTHER" id="PTHR10663:SF405">
    <property type="entry name" value="ARF GUANINE NUCLEOTIDE EXCHANGE FACTOR SYT1"/>
    <property type="match status" value="1"/>
</dbReference>
<sequence length="1470" mass="162391">MDLPTPFESSITCFACRALPCRALQQLDEPTRDNGSAPLEGLTTSCCLQHRPCVIAATLASPSRSARFSPPPASHSAMPFLRRLGVMASESDMRRHTTLFDHKVQSDAPFLTAQSASQPFENGVASQHSEANKPPTNPNLNSGPIQDTTRASYDSYDRPESPPIQEETPRHRRFSMLRFRNASDSQLSTRMKQHQQAEQPPPMPTPPAIITTAPTLNSAESTTANKKSGVRIPLRIRRSIDVPQSQPDQTSRVKVLSGVKREKKTLLNPRTEALSSRHTVTFEEPCKPAAPSAASNISEDQGSALTMPAHRLSESSRSESSSTDHAGQLQYSTGSSGLFRFGRRKQKQLEPLFPLAHLPQRSKTPTLSVTSSNASSLPRNSTSTTHIVDAPRPSTGHDRSTASASSGHGPAANKAPGSPATALFRPSSRNSGRSSPTRLTLANRGRSSTMSSLGESFAEPQYLGASRTSSSTGRKSFGDLLGLGRARQNTDLSRHGTLTPATPGSVNSKNNSLQLAREVVVLPERRDDDTPAKYLARVEEVIARGAIASALSKEADPFHAAVLRSYMRSFSFFEEPMDMAIRKLLMEAELPKETQQIDRCLEAFANRYHECNPGIYATPDQAYFIAFSLLILHTDVFNKNNKYKMQKADYLKNTRGEGIFDDVLECFYDNISYTPFIHLEDDVHNNGDRSGSLRLKKSVFPAAIAEPVRRSKDLLDPYTLILDSKLDILRPPLKDQIPLEEHYSYLGTANRLNLKELQKTFFKTGILQIISARSRPDAFMTEKTQNNPNAAHPGIVDIKVTKVGLLWRKEATKRRTRSPWQEWGAILTGAQLYFFRNAGWVKNLLHQHEAHVRSGQDGVPLIFKPPLEHFKPDVLMSTEGAVALWDSNYKRHKNAFVYVRHGGLEEVLLAQSEEDRNDWLAKLNYAAAFKTTGVRMRGVVGGNYEGQSRRAIRRLDSAGVTQLIQTPTGEVAINRSKIDHQMARDILLARRTMMRQKIEEAEEKLEIAQKNLETQLRNARHLLVLAPIQEKTREQVCNGAAKIIAQLRWSRIEFWRLRCHRDVLAMDLAEERDMNGDIRETSPEPPLTPLETNENGNNAAHETQVSPSSGSPTQSSGSNLPPDVESPSLEIFHTPPTSATTLASEEKPDLRPDNNSVRKTSLSSVVTSSPRRHKPKLVDEDSAEDKHERHILVQNGLLESESSRTYDHRPSSAYTTDDATDRGKRRSIGGTDKDQSDRGKARRSLQRSLREGAGHLSGHRSKKGKDSMSIGGISDDSTRDEVLSRGAGSFTVHGKKASVINFGDELQGIATDEHLKHRKQAQQGDEQEPRSPVNAGSTDEDDFHSLLGRLPENSGRRGSATSASTATARSFRDLHRKYSSRTTKGTAGGNLVVPSDEDSDAALSFSDGRRSPLPPLDDEEDESQLDMPLPARFYTPEPPASPIQQSNASDTGEDVQETNRLPPSAVQVHA</sequence>
<dbReference type="Proteomes" id="UP001305414">
    <property type="component" value="Unassembled WGS sequence"/>
</dbReference>
<feature type="compositionally biased region" description="Basic and acidic residues" evidence="2">
    <location>
        <begin position="1201"/>
        <end position="1210"/>
    </location>
</feature>
<feature type="region of interest" description="Disordered" evidence="2">
    <location>
        <begin position="120"/>
        <end position="205"/>
    </location>
</feature>
<evidence type="ECO:0000259" key="3">
    <source>
        <dbReference type="PROSITE" id="PS50003"/>
    </source>
</evidence>
<name>A0AAN7YW23_9PEZI</name>
<feature type="region of interest" description="Disordered" evidence="2">
    <location>
        <begin position="1075"/>
        <end position="1281"/>
    </location>
</feature>
<evidence type="ECO:0008006" key="7">
    <source>
        <dbReference type="Google" id="ProtNLM"/>
    </source>
</evidence>
<feature type="compositionally biased region" description="Polar residues" evidence="2">
    <location>
        <begin position="361"/>
        <end position="386"/>
    </location>
</feature>
<evidence type="ECO:0000256" key="2">
    <source>
        <dbReference type="SAM" id="MobiDB-lite"/>
    </source>
</evidence>
<dbReference type="EMBL" id="JAWHQM010000005">
    <property type="protein sequence ID" value="KAK5627260.1"/>
    <property type="molecule type" value="Genomic_DNA"/>
</dbReference>
<feature type="region of interest" description="Disordered" evidence="2">
    <location>
        <begin position="351"/>
        <end position="455"/>
    </location>
</feature>
<dbReference type="GO" id="GO:0005085">
    <property type="term" value="F:guanyl-nucleotide exchange factor activity"/>
    <property type="evidence" value="ECO:0007669"/>
    <property type="project" value="InterPro"/>
</dbReference>
<accession>A0AAN7YW23</accession>
<dbReference type="InterPro" id="IPR023394">
    <property type="entry name" value="Sec7_C_sf"/>
</dbReference>
<feature type="region of interest" description="Disordered" evidence="2">
    <location>
        <begin position="1311"/>
        <end position="1470"/>
    </location>
</feature>
<dbReference type="PROSITE" id="PS50003">
    <property type="entry name" value="PH_DOMAIN"/>
    <property type="match status" value="1"/>
</dbReference>
<dbReference type="SUPFAM" id="SSF50729">
    <property type="entry name" value="PH domain-like"/>
    <property type="match status" value="1"/>
</dbReference>
<dbReference type="SMART" id="SM00222">
    <property type="entry name" value="Sec7"/>
    <property type="match status" value="1"/>
</dbReference>
<keyword evidence="6" id="KW-1185">Reference proteome</keyword>
<dbReference type="SUPFAM" id="SSF48425">
    <property type="entry name" value="Sec7 domain"/>
    <property type="match status" value="1"/>
</dbReference>
<dbReference type="InterPro" id="IPR011993">
    <property type="entry name" value="PH-like_dom_sf"/>
</dbReference>
<evidence type="ECO:0000259" key="4">
    <source>
        <dbReference type="PROSITE" id="PS50190"/>
    </source>
</evidence>
<feature type="region of interest" description="Disordered" evidence="2">
    <location>
        <begin position="308"/>
        <end position="339"/>
    </location>
</feature>
<dbReference type="Pfam" id="PF01369">
    <property type="entry name" value="Sec7"/>
    <property type="match status" value="1"/>
</dbReference>
<evidence type="ECO:0000256" key="1">
    <source>
        <dbReference type="SAM" id="Coils"/>
    </source>
</evidence>
<feature type="compositionally biased region" description="Polar residues" evidence="2">
    <location>
        <begin position="138"/>
        <end position="152"/>
    </location>
</feature>
<proteinExistence type="predicted"/>
<dbReference type="SMART" id="SM00233">
    <property type="entry name" value="PH"/>
    <property type="match status" value="1"/>
</dbReference>
<feature type="compositionally biased region" description="Basic and acidic residues" evidence="2">
    <location>
        <begin position="1176"/>
        <end position="1191"/>
    </location>
</feature>
<feature type="compositionally biased region" description="Polar residues" evidence="2">
    <location>
        <begin position="445"/>
        <end position="454"/>
    </location>
</feature>
<protein>
    <recommendedName>
        <fullName evidence="7">Guanyl-nucleotide exchange factor</fullName>
    </recommendedName>
</protein>
<dbReference type="FunFam" id="1.10.1000.11:FF:000002">
    <property type="entry name" value="Cytohesin 1"/>
    <property type="match status" value="1"/>
</dbReference>
<feature type="coiled-coil region" evidence="1">
    <location>
        <begin position="984"/>
        <end position="1022"/>
    </location>
</feature>
<feature type="compositionally biased region" description="Polar residues" evidence="2">
    <location>
        <begin position="120"/>
        <end position="129"/>
    </location>
</feature>
<evidence type="ECO:0000313" key="5">
    <source>
        <dbReference type="EMBL" id="KAK5627260.1"/>
    </source>
</evidence>
<dbReference type="PROSITE" id="PS50190">
    <property type="entry name" value="SEC7"/>
    <property type="match status" value="1"/>
</dbReference>
<feature type="compositionally biased region" description="Polar residues" evidence="2">
    <location>
        <begin position="1153"/>
        <end position="1169"/>
    </location>
</feature>
<feature type="compositionally biased region" description="Low complexity" evidence="2">
    <location>
        <begin position="1103"/>
        <end position="1118"/>
    </location>
</feature>